<dbReference type="Gene3D" id="3.40.50.410">
    <property type="entry name" value="von Willebrand factor, type A domain"/>
    <property type="match status" value="1"/>
</dbReference>
<keyword evidence="1" id="KW-0479">Metal-binding</keyword>
<dbReference type="InterPro" id="IPR008707">
    <property type="entry name" value="B-propeller_PilY1"/>
</dbReference>
<evidence type="ECO:0000256" key="1">
    <source>
        <dbReference type="ARBA" id="ARBA00022723"/>
    </source>
</evidence>
<keyword evidence="2" id="KW-0106">Calcium</keyword>
<proteinExistence type="predicted"/>
<evidence type="ECO:0000259" key="5">
    <source>
        <dbReference type="Pfam" id="PF05567"/>
    </source>
</evidence>
<evidence type="ECO:0000313" key="8">
    <source>
        <dbReference type="Proteomes" id="UP000594659"/>
    </source>
</evidence>
<reference evidence="7 8" key="1">
    <citation type="submission" date="2020-09" db="EMBL/GenBank/DDBJ databases">
        <title>Resistance determinants and their genetic context in bacteria from a longitudinal study of pigs reared under conventional and antibiotic-free husbandry practices.</title>
        <authorList>
            <person name="Poulin-Laprade D."/>
            <person name="Brouard J.-S."/>
            <person name="Gagnon N."/>
            <person name="Turcotte A."/>
            <person name="Langlois A."/>
            <person name="Matte J.J."/>
            <person name="Carrillo C.D."/>
            <person name="Zaheer R."/>
            <person name="McAllister T."/>
            <person name="Topp E."/>
            <person name="Talbot G."/>
        </authorList>
    </citation>
    <scope>NUCLEOTIDE SEQUENCE [LARGE SCALE GENOMIC DNA]</scope>
    <source>
        <strain evidence="7 8">Res13-Abat-PEA21-P4-01-A</strain>
    </source>
</reference>
<feature type="chain" id="PRO_5032551225" evidence="4">
    <location>
        <begin position="36"/>
        <end position="1268"/>
    </location>
</feature>
<evidence type="ECO:0000256" key="2">
    <source>
        <dbReference type="ARBA" id="ARBA00022837"/>
    </source>
</evidence>
<keyword evidence="4" id="KW-0732">Signal</keyword>
<feature type="domain" description="VWFA" evidence="6">
    <location>
        <begin position="51"/>
        <end position="102"/>
    </location>
</feature>
<feature type="signal peptide" evidence="4">
    <location>
        <begin position="1"/>
        <end position="35"/>
    </location>
</feature>
<dbReference type="AlphaFoldDB" id="A0A7S8ZUQ4"/>
<dbReference type="Proteomes" id="UP000594659">
    <property type="component" value="Chromosome"/>
</dbReference>
<accession>A0A7S8ZUQ4</accession>
<evidence type="ECO:0000256" key="4">
    <source>
        <dbReference type="SAM" id="SignalP"/>
    </source>
</evidence>
<dbReference type="GO" id="GO:0046872">
    <property type="term" value="F:metal ion binding"/>
    <property type="evidence" value="ECO:0007669"/>
    <property type="project" value="UniProtKB-KW"/>
</dbReference>
<dbReference type="SUPFAM" id="SSF53300">
    <property type="entry name" value="vWA-like"/>
    <property type="match status" value="1"/>
</dbReference>
<name>A0A7S8ZUQ4_ACIBA</name>
<organism evidence="7 8">
    <name type="scientific">Acinetobacter baumannii</name>
    <dbReference type="NCBI Taxonomy" id="470"/>
    <lineage>
        <taxon>Bacteria</taxon>
        <taxon>Pseudomonadati</taxon>
        <taxon>Pseudomonadota</taxon>
        <taxon>Gammaproteobacteria</taxon>
        <taxon>Moraxellales</taxon>
        <taxon>Moraxellaceae</taxon>
        <taxon>Acinetobacter</taxon>
        <taxon>Acinetobacter calcoaceticus/baumannii complex</taxon>
    </lineage>
</organism>
<dbReference type="Pfam" id="PF13519">
    <property type="entry name" value="VWA_2"/>
    <property type="match status" value="1"/>
</dbReference>
<evidence type="ECO:0000259" key="6">
    <source>
        <dbReference type="Pfam" id="PF13519"/>
    </source>
</evidence>
<dbReference type="InterPro" id="IPR036465">
    <property type="entry name" value="vWFA_dom_sf"/>
</dbReference>
<dbReference type="InterPro" id="IPR002035">
    <property type="entry name" value="VWF_A"/>
</dbReference>
<protein>
    <submittedName>
        <fullName evidence="7">VWA domain-containing protein</fullName>
    </submittedName>
</protein>
<sequence>MKLKLKNFKPNNLWYAVCSSSMIFTWLMTSSVVQASDLQIYASPTAGKKTIVMMLDTSLSMTSNSYGENRLAMLKEGMNAFLASNNPVLNDTRVGLGNFSANGDSRSGQILVAAAPLGDASTLNTVGSQRYKLKQAVANLTARGSTPSAHAYAEAAAYLMGTTTLNNINLVDAPIYFSYVTSDRRGREITNYHACTGWNTEGTTCNGWDSSSLSNPPVITGLQQASCTVNIGWQPLLGTCYKKTGLMTINNLDSGFNKSISGSKNTDQSAYNSPLPAVANRQSCDGQGIYFLSDGEPNNTTNTRSASVMSTALGSTFGADFNCSGGLSNTTADSGWACMGEFAKRLFDKTKNPAGVSIQTAFVGFGSDFSSLSSSDVKNACRLSSRTQSDRKGDDACSPNQSTNAVAAPGYGNGGFFPTQSSQGVTDSVIAFINNLDKVPLEPLTTGAISVPYDALNPKNLQEYGYLRAFEPNPANTYLTWRGNLKKYHVVLSGANAGAFEANSGGLVYNASGAFRTGTKDYWNSSTYTDGGKVFLGGSYANVPLPIAGQPETRDAEGNITKYYYAVQSKIRNLFTDVSAVAADGSLTKISTSGTNLLKIPAAPPEGTNPFDTVANTASYVLGKFDPSTGQNILKAFPISLKLKILNYLGYSTDINATTLPPSLVTSNEPYLSMGGSIHSLPVQLTYNGTLDDNGNLTSAREQSILYGTMEGGLHIVDASSGIEQMVFVPADILNDSVASKALVVGQSDASAPAHGMDGAWVSDPAYNITTVGSGSSAVSKVTAKQMNIYGGMRMGGSSYYGLDVLSPTSPKLLFRIGADQTDYSRMGQSWSKPVLANIRYNGSIRRVLIVGGGYDQCYEKPNITLTDACFTNGKAKGNAVYIIDAKTGQRLWWTSDTGSNTDNANMKHSIVSRISTLDRDADGLVDHLYFGDLGGQIFRVDLNNNQTKTNSTYSSFGVRVVRLANLATNDSTYDGTNDYTGGNAPRFYEPPTVTIHDYGIHTFITVGIASGDRSTPLDVYPLTGREGMTPASALSGRPVNNVYGIIDKDFVKKNLMSLTDNQLETKDITRTGLRKNPQILRTGETRVAQIFFPTTGVGKGGWYRSLSSTSDGTEKANNSFRIKGGLKAFEEPMAITGNLIIPVYDPQGTGIVAADPCLPRVVGETDRQTYCLPFGACLNPDGTINSNKENPSGFQTKTGSNCPAGVSECNTNVIGAGIRNITFVPKRDEPPVTNSCGKLQLSGNENGTGEWQCTSHLLPVRWYERYR</sequence>
<dbReference type="EMBL" id="CP062919">
    <property type="protein sequence ID" value="QPF13121.1"/>
    <property type="molecule type" value="Genomic_DNA"/>
</dbReference>
<feature type="region of interest" description="Disordered" evidence="3">
    <location>
        <begin position="384"/>
        <end position="404"/>
    </location>
</feature>
<evidence type="ECO:0000313" key="7">
    <source>
        <dbReference type="EMBL" id="QPF13121.1"/>
    </source>
</evidence>
<evidence type="ECO:0000256" key="3">
    <source>
        <dbReference type="SAM" id="MobiDB-lite"/>
    </source>
</evidence>
<feature type="domain" description="PilY1 beta-propeller" evidence="5">
    <location>
        <begin position="783"/>
        <end position="948"/>
    </location>
</feature>
<gene>
    <name evidence="7" type="ORF">IMO23_16450</name>
</gene>
<dbReference type="Pfam" id="PF05567">
    <property type="entry name" value="T4P_PilY1"/>
    <property type="match status" value="1"/>
</dbReference>